<feature type="compositionally biased region" description="Low complexity" evidence="1">
    <location>
        <begin position="14"/>
        <end position="32"/>
    </location>
</feature>
<comment type="caution">
    <text evidence="2">The sequence shown here is derived from an EMBL/GenBank/DDBJ whole genome shotgun (WGS) entry which is preliminary data.</text>
</comment>
<dbReference type="OrthoDB" id="4369471at2759"/>
<evidence type="ECO:0000313" key="3">
    <source>
        <dbReference type="Proteomes" id="UP000234275"/>
    </source>
</evidence>
<dbReference type="STRING" id="1392250.A0A2I2GB19"/>
<sequence length="155" mass="18145">MPLHHSPKVPSHWTTLLTSTPTPTTRTQDQDQNTLSNLTSASKTRLLQHIASDITTALIQISKHLDTGTLSSRHTRPIEDMIGVITGTEQAHRRGLERRVRRMEAREKRRLKRWRGERRWMRKCFAGLLGKATEVSGRWRERVRYLRDGRRLSRF</sequence>
<dbReference type="EMBL" id="MSFO01000003">
    <property type="protein sequence ID" value="PLB50066.1"/>
    <property type="molecule type" value="Genomic_DNA"/>
</dbReference>
<feature type="region of interest" description="Disordered" evidence="1">
    <location>
        <begin position="1"/>
        <end position="32"/>
    </location>
</feature>
<dbReference type="VEuPathDB" id="FungiDB:P170DRAFT_473640"/>
<dbReference type="Proteomes" id="UP000234275">
    <property type="component" value="Unassembled WGS sequence"/>
</dbReference>
<protein>
    <submittedName>
        <fullName evidence="2">Uncharacterized protein</fullName>
    </submittedName>
</protein>
<dbReference type="RefSeq" id="XP_024705368.1">
    <property type="nucleotide sequence ID" value="XM_024853071.1"/>
</dbReference>
<dbReference type="GeneID" id="36560769"/>
<reference evidence="2 3" key="1">
    <citation type="submission" date="2016-12" db="EMBL/GenBank/DDBJ databases">
        <title>The genomes of Aspergillus section Nigri reveals drivers in fungal speciation.</title>
        <authorList>
            <consortium name="DOE Joint Genome Institute"/>
            <person name="Vesth T.C."/>
            <person name="Nybo J."/>
            <person name="Theobald S."/>
            <person name="Brandl J."/>
            <person name="Frisvad J.C."/>
            <person name="Nielsen K.F."/>
            <person name="Lyhne E.K."/>
            <person name="Kogle M.E."/>
            <person name="Kuo A."/>
            <person name="Riley R."/>
            <person name="Clum A."/>
            <person name="Nolan M."/>
            <person name="Lipzen A."/>
            <person name="Salamov A."/>
            <person name="Henrissat B."/>
            <person name="Wiebenga A."/>
            <person name="De Vries R.P."/>
            <person name="Grigoriev I.V."/>
            <person name="Mortensen U.H."/>
            <person name="Andersen M.R."/>
            <person name="Baker S.E."/>
        </authorList>
    </citation>
    <scope>NUCLEOTIDE SEQUENCE [LARGE SCALE GENOMIC DNA]</scope>
    <source>
        <strain evidence="2 3">IBT 23096</strain>
    </source>
</reference>
<evidence type="ECO:0000313" key="2">
    <source>
        <dbReference type="EMBL" id="PLB50066.1"/>
    </source>
</evidence>
<keyword evidence="3" id="KW-1185">Reference proteome</keyword>
<gene>
    <name evidence="2" type="ORF">P170DRAFT_473640</name>
</gene>
<accession>A0A2I2GB19</accession>
<name>A0A2I2GB19_9EURO</name>
<organism evidence="2 3">
    <name type="scientific">Aspergillus steynii IBT 23096</name>
    <dbReference type="NCBI Taxonomy" id="1392250"/>
    <lineage>
        <taxon>Eukaryota</taxon>
        <taxon>Fungi</taxon>
        <taxon>Dikarya</taxon>
        <taxon>Ascomycota</taxon>
        <taxon>Pezizomycotina</taxon>
        <taxon>Eurotiomycetes</taxon>
        <taxon>Eurotiomycetidae</taxon>
        <taxon>Eurotiales</taxon>
        <taxon>Aspergillaceae</taxon>
        <taxon>Aspergillus</taxon>
        <taxon>Aspergillus subgen. Circumdati</taxon>
    </lineage>
</organism>
<evidence type="ECO:0000256" key="1">
    <source>
        <dbReference type="SAM" id="MobiDB-lite"/>
    </source>
</evidence>
<dbReference type="AlphaFoldDB" id="A0A2I2GB19"/>
<proteinExistence type="predicted"/>